<name>A0ABX1R4Z9_9ALTE</name>
<keyword evidence="9" id="KW-0234">DNA repair</keyword>
<dbReference type="Pfam" id="PF02805">
    <property type="entry name" value="Ada_Zn_binding"/>
    <property type="match status" value="1"/>
</dbReference>
<feature type="domain" description="HTH araC/xylS-type" evidence="10">
    <location>
        <begin position="84"/>
        <end position="184"/>
    </location>
</feature>
<keyword evidence="4" id="KW-0808">Transferase</keyword>
<evidence type="ECO:0000256" key="2">
    <source>
        <dbReference type="ARBA" id="ARBA00001947"/>
    </source>
</evidence>
<dbReference type="SUPFAM" id="SSF48150">
    <property type="entry name" value="DNA-glycosylase"/>
    <property type="match status" value="1"/>
</dbReference>
<dbReference type="EMBL" id="JAATNW010000006">
    <property type="protein sequence ID" value="NMH60833.1"/>
    <property type="molecule type" value="Genomic_DNA"/>
</dbReference>
<dbReference type="SUPFAM" id="SSF55945">
    <property type="entry name" value="TATA-box binding protein-like"/>
    <property type="match status" value="1"/>
</dbReference>
<evidence type="ECO:0000256" key="7">
    <source>
        <dbReference type="ARBA" id="ARBA00023159"/>
    </source>
</evidence>
<dbReference type="Pfam" id="PF06029">
    <property type="entry name" value="AlkA_N"/>
    <property type="match status" value="1"/>
</dbReference>
<keyword evidence="8" id="KW-0804">Transcription</keyword>
<accession>A0ABX1R4Z9</accession>
<dbReference type="PROSITE" id="PS01124">
    <property type="entry name" value="HTH_ARAC_FAMILY_2"/>
    <property type="match status" value="1"/>
</dbReference>
<comment type="catalytic activity">
    <reaction evidence="1">
        <text>Hydrolysis of alkylated DNA, releasing 3-methyladenine, 3-methylguanine, 7-methylguanine and 7-methyladenine.</text>
        <dbReference type="EC" id="3.2.2.21"/>
    </reaction>
</comment>
<dbReference type="Proteomes" id="UP000709336">
    <property type="component" value="Unassembled WGS sequence"/>
</dbReference>
<evidence type="ECO:0000256" key="1">
    <source>
        <dbReference type="ARBA" id="ARBA00000086"/>
    </source>
</evidence>
<evidence type="ECO:0000313" key="12">
    <source>
        <dbReference type="Proteomes" id="UP000709336"/>
    </source>
</evidence>
<comment type="cofactor">
    <cofactor evidence="2">
        <name>Zn(2+)</name>
        <dbReference type="ChEBI" id="CHEBI:29105"/>
    </cofactor>
</comment>
<proteinExistence type="predicted"/>
<dbReference type="InterPro" id="IPR004026">
    <property type="entry name" value="Ada_DNA_repair_Zn-bd"/>
</dbReference>
<dbReference type="InterPro" id="IPR051912">
    <property type="entry name" value="Alkylbase_DNA_Glycosylase/TA"/>
</dbReference>
<comment type="caution">
    <text evidence="11">The sequence shown here is derived from an EMBL/GenBank/DDBJ whole genome shotgun (WGS) entry which is preliminary data.</text>
</comment>
<evidence type="ECO:0000313" key="11">
    <source>
        <dbReference type="EMBL" id="NMH60833.1"/>
    </source>
</evidence>
<evidence type="ECO:0000256" key="3">
    <source>
        <dbReference type="ARBA" id="ARBA00012000"/>
    </source>
</evidence>
<dbReference type="InterPro" id="IPR003265">
    <property type="entry name" value="HhH-GPD_domain"/>
</dbReference>
<dbReference type="InterPro" id="IPR018060">
    <property type="entry name" value="HTH_AraC"/>
</dbReference>
<dbReference type="SMART" id="SM00342">
    <property type="entry name" value="HTH_ARAC"/>
    <property type="match status" value="1"/>
</dbReference>
<evidence type="ECO:0000259" key="10">
    <source>
        <dbReference type="PROSITE" id="PS01124"/>
    </source>
</evidence>
<dbReference type="PANTHER" id="PTHR43003">
    <property type="entry name" value="DNA-3-METHYLADENINE GLYCOSYLASE"/>
    <property type="match status" value="1"/>
</dbReference>
<reference evidence="11 12" key="1">
    <citation type="submission" date="2020-03" db="EMBL/GenBank/DDBJ databases">
        <title>Alteromonas ponticola sp. nov., isolated from seawater.</title>
        <authorList>
            <person name="Yoon J.-H."/>
            <person name="Kim Y.-O."/>
        </authorList>
    </citation>
    <scope>NUCLEOTIDE SEQUENCE [LARGE SCALE GENOMIC DNA]</scope>
    <source>
        <strain evidence="11 12">MYP5</strain>
    </source>
</reference>
<keyword evidence="4" id="KW-0489">Methyltransferase</keyword>
<dbReference type="SMART" id="SM01009">
    <property type="entry name" value="AlkA_N"/>
    <property type="match status" value="1"/>
</dbReference>
<keyword evidence="12" id="KW-1185">Reference proteome</keyword>
<organism evidence="11 12">
    <name type="scientific">Alteromonas ponticola</name>
    <dbReference type="NCBI Taxonomy" id="2720613"/>
    <lineage>
        <taxon>Bacteria</taxon>
        <taxon>Pseudomonadati</taxon>
        <taxon>Pseudomonadota</taxon>
        <taxon>Gammaproteobacteria</taxon>
        <taxon>Alteromonadales</taxon>
        <taxon>Alteromonadaceae</taxon>
        <taxon>Alteromonas/Salinimonas group</taxon>
        <taxon>Alteromonas</taxon>
    </lineage>
</organism>
<keyword evidence="7" id="KW-0010">Activator</keyword>
<dbReference type="SUPFAM" id="SSF57884">
    <property type="entry name" value="Ada DNA repair protein, N-terminal domain (N-Ada 10)"/>
    <property type="match status" value="1"/>
</dbReference>
<dbReference type="RefSeq" id="WP_169211383.1">
    <property type="nucleotide sequence ID" value="NZ_JAATNW010000006.1"/>
</dbReference>
<dbReference type="EC" id="3.2.2.21" evidence="3"/>
<dbReference type="Gene3D" id="3.30.310.20">
    <property type="entry name" value="DNA-3-methyladenine glycosylase AlkA, N-terminal domain"/>
    <property type="match status" value="1"/>
</dbReference>
<keyword evidence="6" id="KW-0805">Transcription regulation</keyword>
<protein>
    <recommendedName>
        <fullName evidence="3">DNA-3-methyladenine glycosylase II</fullName>
        <ecNumber evidence="3">3.2.2.21</ecNumber>
    </recommendedName>
</protein>
<dbReference type="InterPro" id="IPR009057">
    <property type="entry name" value="Homeodomain-like_sf"/>
</dbReference>
<dbReference type="InterPro" id="IPR011257">
    <property type="entry name" value="DNA_glycosylase"/>
</dbReference>
<dbReference type="SUPFAM" id="SSF46689">
    <property type="entry name" value="Homeodomain-like"/>
    <property type="match status" value="1"/>
</dbReference>
<dbReference type="InterPro" id="IPR010316">
    <property type="entry name" value="AlkA_N"/>
</dbReference>
<evidence type="ECO:0000256" key="5">
    <source>
        <dbReference type="ARBA" id="ARBA00022763"/>
    </source>
</evidence>
<gene>
    <name evidence="11" type="ORF">HCJ96_12420</name>
</gene>
<evidence type="ECO:0000256" key="9">
    <source>
        <dbReference type="ARBA" id="ARBA00023204"/>
    </source>
</evidence>
<keyword evidence="5" id="KW-0227">DNA damage</keyword>
<evidence type="ECO:0000256" key="6">
    <source>
        <dbReference type="ARBA" id="ARBA00023015"/>
    </source>
</evidence>
<dbReference type="InterPro" id="IPR035451">
    <property type="entry name" value="Ada-like_dom_sf"/>
</dbReference>
<dbReference type="SMART" id="SM00478">
    <property type="entry name" value="ENDO3c"/>
    <property type="match status" value="1"/>
</dbReference>
<evidence type="ECO:0000256" key="4">
    <source>
        <dbReference type="ARBA" id="ARBA00022603"/>
    </source>
</evidence>
<dbReference type="PANTHER" id="PTHR43003:SF13">
    <property type="entry name" value="DNA-3-METHYLADENINE GLYCOSYLASE 2"/>
    <property type="match status" value="1"/>
</dbReference>
<evidence type="ECO:0000256" key="8">
    <source>
        <dbReference type="ARBA" id="ARBA00023163"/>
    </source>
</evidence>
<sequence>MLQHDVEIYQAARESRDRRFDGKFFVAVKTTGIFCRPICPARLPAEQNVEYFTLAAQAIENGYRPCLRCRPDSAPGSCAWHGVNTTVTRAQALLSEIPIQSIEHIASRLGVTSRYLNKLFSEYLGVTPKRFQLFNQLMLAKRLLQNSSLSVEIIADAAGFASARRLQSLLQQHWKLTPTAIRKMVRDVSLPGLSPSVQIRLAYRPPYNWHWVRDFLAQRAIAGVETVTENSYSRVFEINGVSGHATAVHNAQHYAFDVEIRLDELRYLYQVIRIISRVLDVDADPNPISAALKKSGLHSHQLCKGLRIPGAFSAFEAGCRAILGQQVSLSAATTQLNKLVSHLSKTVQYGAVFPDPVSVASSDLSFLRMPEQRKRALNAFAQLCCDSKVATPTNDAILNIKGIGNWTLNYFLVRGCGEPDIFLENDLVARNMATKLQIKADMASPWRSYLTLNLWYLAAQEKQHA</sequence>
<dbReference type="InterPro" id="IPR037046">
    <property type="entry name" value="AlkA_N_sf"/>
</dbReference>
<dbReference type="Gene3D" id="1.10.10.60">
    <property type="entry name" value="Homeodomain-like"/>
    <property type="match status" value="1"/>
</dbReference>
<dbReference type="Pfam" id="PF12833">
    <property type="entry name" value="HTH_18"/>
    <property type="match status" value="1"/>
</dbReference>
<dbReference type="Gene3D" id="3.40.10.10">
    <property type="entry name" value="DNA Methylphosphotriester Repair Domain"/>
    <property type="match status" value="1"/>
</dbReference>
<dbReference type="Gene3D" id="1.10.340.30">
    <property type="entry name" value="Hypothetical protein, domain 2"/>
    <property type="match status" value="1"/>
</dbReference>